<reference evidence="3" key="2">
    <citation type="journal article" date="2016" name="Genome Announc.">
        <title>Draft Genome Sequences of Two Novel Amoeba-Resistant Intranuclear Bacteria, 'Candidatus Berkiella cookevillensis' and 'Candidatus Berkiella aquae'.</title>
        <authorList>
            <person name="Mehari Y.T."/>
            <person name="Arivett B.A."/>
            <person name="Farone A.L."/>
            <person name="Gunderson J.H."/>
            <person name="Farone M.B."/>
        </authorList>
    </citation>
    <scope>NUCLEOTIDE SEQUENCE</scope>
    <source>
        <strain evidence="3">HT99</strain>
    </source>
</reference>
<dbReference type="GO" id="GO:0016787">
    <property type="term" value="F:hydrolase activity"/>
    <property type="evidence" value="ECO:0007669"/>
    <property type="project" value="UniProtKB-KW"/>
</dbReference>
<name>A0A0Q9YQ05_9GAMM</name>
<evidence type="ECO:0000313" key="2">
    <source>
        <dbReference type="EMBL" id="KRG22800.1"/>
    </source>
</evidence>
<proteinExistence type="predicted"/>
<keyword evidence="2" id="KW-0378">Hydrolase</keyword>
<dbReference type="Proteomes" id="UP000051497">
    <property type="component" value="Unassembled WGS sequence"/>
</dbReference>
<dbReference type="InterPro" id="IPR050678">
    <property type="entry name" value="DNA_Partitioning_ATPase"/>
</dbReference>
<dbReference type="InterPro" id="IPR025669">
    <property type="entry name" value="AAA_dom"/>
</dbReference>
<organism evidence="2">
    <name type="scientific">Candidatus Berkiella aquae</name>
    <dbReference type="NCBI Taxonomy" id="295108"/>
    <lineage>
        <taxon>Bacteria</taxon>
        <taxon>Pseudomonadati</taxon>
        <taxon>Pseudomonadota</taxon>
        <taxon>Gammaproteobacteria</taxon>
        <taxon>Candidatus Berkiellales</taxon>
        <taxon>Candidatus Berkiellaceae</taxon>
        <taxon>Candidatus Berkiella</taxon>
    </lineage>
</organism>
<accession>A0A0Q9YQ05</accession>
<evidence type="ECO:0000313" key="3">
    <source>
        <dbReference type="EMBL" id="MCS5711840.1"/>
    </source>
</evidence>
<feature type="domain" description="AAA" evidence="1">
    <location>
        <begin position="5"/>
        <end position="181"/>
    </location>
</feature>
<dbReference type="Gene3D" id="3.40.50.300">
    <property type="entry name" value="P-loop containing nucleotide triphosphate hydrolases"/>
    <property type="match status" value="1"/>
</dbReference>
<dbReference type="STRING" id="295108.HT99x_00341"/>
<sequence>MRRVIFNQKGGVGKSTITCNLAAISAAKGFRTLVVDLDPQSNSTQYLLGSKSPNFVPTVADYFNQVLQFRFSASHANQYVHATTFKNLYILPAAPKLELLLNRLENRQKLYKLRSLFDKLEGFDNIFIDTPPAMNYFTQSALIASDTCLIPFDCDLFSRNAIYHLFRGVTQIREKYNRNLRVEGVIVNQFQAGAALPKKLVDELSNEGLPIISTFLSSSIKIKESHDVALPMIHFAKDHKVTQEFLRIFQSLQTNEITHPDAFQTVNVEKLTEEIGA</sequence>
<reference evidence="3" key="3">
    <citation type="submission" date="2021-06" db="EMBL/GenBank/DDBJ databases">
        <title>Genomic Description and Analysis of Intracellular Bacteria, Candidatus Berkiella cookevillensis and Candidatus Berkiella aquae.</title>
        <authorList>
            <person name="Kidane D.T."/>
            <person name="Mehari Y.T."/>
            <person name="Rice F.C."/>
            <person name="Arivett B.A."/>
            <person name="Farone A.L."/>
            <person name="Berk S.G."/>
            <person name="Farone M.B."/>
        </authorList>
    </citation>
    <scope>NUCLEOTIDE SEQUENCE</scope>
    <source>
        <strain evidence="3">HT99</strain>
    </source>
</reference>
<dbReference type="Pfam" id="PF13614">
    <property type="entry name" value="AAA_31"/>
    <property type="match status" value="1"/>
</dbReference>
<dbReference type="CDD" id="cd02042">
    <property type="entry name" value="ParAB_family"/>
    <property type="match status" value="1"/>
</dbReference>
<comment type="caution">
    <text evidence="2">The sequence shown here is derived from an EMBL/GenBank/DDBJ whole genome shotgun (WGS) entry which is preliminary data.</text>
</comment>
<dbReference type="PATRIC" id="fig|1590043.3.peg.342"/>
<dbReference type="EC" id="3.6.-.-" evidence="2"/>
<gene>
    <name evidence="2" type="primary">soj_1</name>
    <name evidence="2" type="ORF">HT99x_00341</name>
    <name evidence="3" type="ORF">HT99x_010390</name>
</gene>
<dbReference type="InterPro" id="IPR027417">
    <property type="entry name" value="P-loop_NTPase"/>
</dbReference>
<dbReference type="OrthoDB" id="9815116at2"/>
<dbReference type="SUPFAM" id="SSF52540">
    <property type="entry name" value="P-loop containing nucleoside triphosphate hydrolases"/>
    <property type="match status" value="1"/>
</dbReference>
<evidence type="ECO:0000259" key="1">
    <source>
        <dbReference type="Pfam" id="PF13614"/>
    </source>
</evidence>
<evidence type="ECO:0000313" key="4">
    <source>
        <dbReference type="Proteomes" id="UP000051497"/>
    </source>
</evidence>
<reference evidence="2" key="1">
    <citation type="submission" date="2015-09" db="EMBL/GenBank/DDBJ databases">
        <title>Draft Genome Sequences of Two Novel Amoeba-resistant Intranuclear Bacteria, Candidatus Berkiella cookevillensis and Candidatus Berkiella aquae.</title>
        <authorList>
            <person name="Mehari Y.T."/>
            <person name="Arivett B.A."/>
            <person name="Farone A.L."/>
            <person name="Gunderson J.H."/>
            <person name="Farone M.B."/>
        </authorList>
    </citation>
    <scope>NUCLEOTIDE SEQUENCE [LARGE SCALE GENOMIC DNA]</scope>
    <source>
        <strain evidence="2">HT99</strain>
    </source>
</reference>
<dbReference type="EMBL" id="LKAJ01000001">
    <property type="protein sequence ID" value="KRG22800.1"/>
    <property type="molecule type" value="Genomic_DNA"/>
</dbReference>
<dbReference type="PANTHER" id="PTHR13696">
    <property type="entry name" value="P-LOOP CONTAINING NUCLEOSIDE TRIPHOSPHATE HYDROLASE"/>
    <property type="match status" value="1"/>
</dbReference>
<dbReference type="PANTHER" id="PTHR13696:SF52">
    <property type="entry name" value="PARA FAMILY PROTEIN CT_582"/>
    <property type="match status" value="1"/>
</dbReference>
<dbReference type="AlphaFoldDB" id="A0A0Q9YQ05"/>
<dbReference type="RefSeq" id="WP_075064978.1">
    <property type="nucleotide sequence ID" value="NZ_LKAJ02000001.1"/>
</dbReference>
<protein>
    <submittedName>
        <fullName evidence="3">ParA family protein</fullName>
    </submittedName>
    <submittedName>
        <fullName evidence="2">Sporulation initiation inhibitor protein Soj</fullName>
        <ecNumber evidence="2">3.6.-.-</ecNumber>
    </submittedName>
</protein>
<keyword evidence="4" id="KW-1185">Reference proteome</keyword>
<dbReference type="EMBL" id="LKAJ02000001">
    <property type="protein sequence ID" value="MCS5711840.1"/>
    <property type="molecule type" value="Genomic_DNA"/>
</dbReference>